<name>A0A8R1XWE3_ONCVO</name>
<evidence type="ECO:0000313" key="1">
    <source>
        <dbReference type="EnsemblMetazoa" id="OVOC5683.1"/>
    </source>
</evidence>
<dbReference type="AlphaFoldDB" id="A0A8R1XWE3"/>
<evidence type="ECO:0000313" key="2">
    <source>
        <dbReference type="Proteomes" id="UP000024404"/>
    </source>
</evidence>
<dbReference type="EMBL" id="CMVM020000161">
    <property type="status" value="NOT_ANNOTATED_CDS"/>
    <property type="molecule type" value="Genomic_DNA"/>
</dbReference>
<keyword evidence="2" id="KW-1185">Reference proteome</keyword>
<dbReference type="EnsemblMetazoa" id="OVOC5683.1">
    <property type="protein sequence ID" value="OVOC5683.1"/>
    <property type="gene ID" value="WBGene00242492"/>
</dbReference>
<protein>
    <submittedName>
        <fullName evidence="1">Uncharacterized protein</fullName>
    </submittedName>
</protein>
<organism evidence="1 2">
    <name type="scientific">Onchocerca volvulus</name>
    <dbReference type="NCBI Taxonomy" id="6282"/>
    <lineage>
        <taxon>Eukaryota</taxon>
        <taxon>Metazoa</taxon>
        <taxon>Ecdysozoa</taxon>
        <taxon>Nematoda</taxon>
        <taxon>Chromadorea</taxon>
        <taxon>Rhabditida</taxon>
        <taxon>Spirurina</taxon>
        <taxon>Spiruromorpha</taxon>
        <taxon>Filarioidea</taxon>
        <taxon>Onchocercidae</taxon>
        <taxon>Onchocerca</taxon>
    </lineage>
</organism>
<sequence length="63" mass="7589">MYYRSRLDYVVIMRIVPLIYRKVPITIRQEKRIPQSLPRLRRSATHQQCNFDHVKGAIFTTIT</sequence>
<proteinExistence type="predicted"/>
<reference evidence="2" key="1">
    <citation type="submission" date="2013-10" db="EMBL/GenBank/DDBJ databases">
        <title>Genome sequencing of Onchocerca volvulus.</title>
        <authorList>
            <person name="Cotton J."/>
            <person name="Tsai J."/>
            <person name="Stanley E."/>
            <person name="Tracey A."/>
            <person name="Holroyd N."/>
            <person name="Lustigman S."/>
            <person name="Berriman M."/>
        </authorList>
    </citation>
    <scope>NUCLEOTIDE SEQUENCE</scope>
</reference>
<accession>A0A8R1XWE3</accession>
<dbReference type="Proteomes" id="UP000024404">
    <property type="component" value="Unassembled WGS sequence"/>
</dbReference>
<reference evidence="1" key="2">
    <citation type="submission" date="2022-06" db="UniProtKB">
        <authorList>
            <consortium name="EnsemblMetazoa"/>
        </authorList>
    </citation>
    <scope>IDENTIFICATION</scope>
</reference>